<gene>
    <name evidence="1" type="ORF">ERS852551_01599</name>
</gene>
<accession>A0A174Q4X5</accession>
<dbReference type="EMBL" id="CZBE01000009">
    <property type="protein sequence ID" value="CUP68554.1"/>
    <property type="molecule type" value="Genomic_DNA"/>
</dbReference>
<reference evidence="1 2" key="1">
    <citation type="submission" date="2015-09" db="EMBL/GenBank/DDBJ databases">
        <authorList>
            <consortium name="Pathogen Informatics"/>
        </authorList>
    </citation>
    <scope>NUCLEOTIDE SEQUENCE [LARGE SCALE GENOMIC DNA]</scope>
    <source>
        <strain evidence="1 2">2789STDY5834939</strain>
    </source>
</reference>
<protein>
    <submittedName>
        <fullName evidence="1">Uncharacterized protein</fullName>
    </submittedName>
</protein>
<name>A0A174Q4X5_9FIRM</name>
<organism evidence="1 2">
    <name type="scientific">Anaerotruncus colihominis</name>
    <dbReference type="NCBI Taxonomy" id="169435"/>
    <lineage>
        <taxon>Bacteria</taxon>
        <taxon>Bacillati</taxon>
        <taxon>Bacillota</taxon>
        <taxon>Clostridia</taxon>
        <taxon>Eubacteriales</taxon>
        <taxon>Oscillospiraceae</taxon>
        <taxon>Anaerotruncus</taxon>
    </lineage>
</organism>
<dbReference type="AlphaFoldDB" id="A0A174Q4X5"/>
<evidence type="ECO:0000313" key="2">
    <source>
        <dbReference type="Proteomes" id="UP000095765"/>
    </source>
</evidence>
<proteinExistence type="predicted"/>
<sequence>MKRIPEQEQQSTVQLEDDVLEQMTGGYTAPLPQDGSVHNLLYRHQQDSANVTTLPASPGQTQVSQLPNAALGGAPNAIDLTRVQRL</sequence>
<dbReference type="RefSeq" id="WP_055244930.1">
    <property type="nucleotide sequence ID" value="NZ_CABIWA010000012.1"/>
</dbReference>
<dbReference type="Proteomes" id="UP000095765">
    <property type="component" value="Unassembled WGS sequence"/>
</dbReference>
<evidence type="ECO:0000313" key="1">
    <source>
        <dbReference type="EMBL" id="CUP68554.1"/>
    </source>
</evidence>